<dbReference type="InterPro" id="IPR036134">
    <property type="entry name" value="Crypto/Photolyase_FAD-like_sf"/>
</dbReference>
<dbReference type="Pfam" id="PF00875">
    <property type="entry name" value="DNA_photolyase"/>
    <property type="match status" value="1"/>
</dbReference>
<name>A0ABQ5U3T5_9PROT</name>
<dbReference type="PROSITE" id="PS00394">
    <property type="entry name" value="DNA_PHOTOLYASES_1_1"/>
    <property type="match status" value="1"/>
</dbReference>
<accession>A0ABQ5U3T5</accession>
<dbReference type="Gene3D" id="1.10.579.10">
    <property type="entry name" value="DNA Cyclobutane Dipyrimidine Photolyase, subunit A, domain 3"/>
    <property type="match status" value="1"/>
</dbReference>
<comment type="caution">
    <text evidence="8">The sequence shown here is derived from an EMBL/GenBank/DDBJ whole genome shotgun (WGS) entry which is preliminary data.</text>
</comment>
<evidence type="ECO:0000256" key="3">
    <source>
        <dbReference type="ARBA" id="ARBA00022630"/>
    </source>
</evidence>
<organism evidence="8 9">
    <name type="scientific">Sneathiella chinensis</name>
    <dbReference type="NCBI Taxonomy" id="349750"/>
    <lineage>
        <taxon>Bacteria</taxon>
        <taxon>Pseudomonadati</taxon>
        <taxon>Pseudomonadota</taxon>
        <taxon>Alphaproteobacteria</taxon>
        <taxon>Sneathiellales</taxon>
        <taxon>Sneathiellaceae</taxon>
        <taxon>Sneathiella</taxon>
    </lineage>
</organism>
<dbReference type="Proteomes" id="UP001161409">
    <property type="component" value="Unassembled WGS sequence"/>
</dbReference>
<comment type="cofactor">
    <cofactor evidence="2">
        <name>FAD</name>
        <dbReference type="ChEBI" id="CHEBI:57692"/>
    </cofactor>
</comment>
<reference evidence="8" key="1">
    <citation type="journal article" date="2014" name="Int. J. Syst. Evol. Microbiol.">
        <title>Complete genome of a new Firmicutes species belonging to the dominant human colonic microbiota ('Ruminococcus bicirculans') reveals two chromosomes and a selective capacity to utilize plant glucans.</title>
        <authorList>
            <consortium name="NISC Comparative Sequencing Program"/>
            <person name="Wegmann U."/>
            <person name="Louis P."/>
            <person name="Goesmann A."/>
            <person name="Henrissat B."/>
            <person name="Duncan S.H."/>
            <person name="Flint H.J."/>
        </authorList>
    </citation>
    <scope>NUCLEOTIDE SEQUENCE</scope>
    <source>
        <strain evidence="8">NBRC 103408</strain>
    </source>
</reference>
<evidence type="ECO:0000313" key="9">
    <source>
        <dbReference type="Proteomes" id="UP001161409"/>
    </source>
</evidence>
<dbReference type="RefSeq" id="WP_169559905.1">
    <property type="nucleotide sequence ID" value="NZ_BSNF01000001.1"/>
</dbReference>
<dbReference type="PROSITE" id="PS00691">
    <property type="entry name" value="DNA_PHOTOLYASES_1_2"/>
    <property type="match status" value="1"/>
</dbReference>
<comment type="similarity">
    <text evidence="6">Belongs to the DNA photolyase family.</text>
</comment>
<dbReference type="PANTHER" id="PTHR11455">
    <property type="entry name" value="CRYPTOCHROME"/>
    <property type="match status" value="1"/>
</dbReference>
<dbReference type="PRINTS" id="PR00147">
    <property type="entry name" value="DNAPHOTLYASE"/>
</dbReference>
<dbReference type="PROSITE" id="PS51645">
    <property type="entry name" value="PHR_CRY_ALPHA_BETA"/>
    <property type="match status" value="1"/>
</dbReference>
<evidence type="ECO:0000256" key="5">
    <source>
        <dbReference type="ARBA" id="ARBA00022991"/>
    </source>
</evidence>
<keyword evidence="5 6" id="KW-0157">Chromophore</keyword>
<keyword evidence="9" id="KW-1185">Reference proteome</keyword>
<protein>
    <submittedName>
        <fullName evidence="8">Deoxyribodipyrimidine photo-lyase</fullName>
    </submittedName>
</protein>
<evidence type="ECO:0000256" key="2">
    <source>
        <dbReference type="ARBA" id="ARBA00001974"/>
    </source>
</evidence>
<dbReference type="Gene3D" id="3.40.50.620">
    <property type="entry name" value="HUPs"/>
    <property type="match status" value="1"/>
</dbReference>
<dbReference type="Pfam" id="PF03441">
    <property type="entry name" value="FAD_binding_7"/>
    <property type="match status" value="1"/>
</dbReference>
<gene>
    <name evidence="8" type="primary">phrA</name>
    <name evidence="8" type="ORF">GCM10007924_11700</name>
</gene>
<keyword evidence="3 6" id="KW-0285">Flavoprotein</keyword>
<dbReference type="InterPro" id="IPR014729">
    <property type="entry name" value="Rossmann-like_a/b/a_fold"/>
</dbReference>
<dbReference type="SUPFAM" id="SSF48173">
    <property type="entry name" value="Cryptochrome/photolyase FAD-binding domain"/>
    <property type="match status" value="1"/>
</dbReference>
<evidence type="ECO:0000259" key="7">
    <source>
        <dbReference type="PROSITE" id="PS51645"/>
    </source>
</evidence>
<dbReference type="PANTHER" id="PTHR11455:SF9">
    <property type="entry name" value="CRYPTOCHROME CIRCADIAN CLOCK 5 ISOFORM X1"/>
    <property type="match status" value="1"/>
</dbReference>
<dbReference type="InterPro" id="IPR006050">
    <property type="entry name" value="DNA_photolyase_N"/>
</dbReference>
<reference evidence="8" key="2">
    <citation type="submission" date="2023-01" db="EMBL/GenBank/DDBJ databases">
        <title>Draft genome sequence of Sneathiella chinensis strain NBRC 103408.</title>
        <authorList>
            <person name="Sun Q."/>
            <person name="Mori K."/>
        </authorList>
    </citation>
    <scope>NUCLEOTIDE SEQUENCE</scope>
    <source>
        <strain evidence="8">NBRC 103408</strain>
    </source>
</reference>
<evidence type="ECO:0000256" key="1">
    <source>
        <dbReference type="ARBA" id="ARBA00001932"/>
    </source>
</evidence>
<evidence type="ECO:0000256" key="6">
    <source>
        <dbReference type="RuleBase" id="RU004182"/>
    </source>
</evidence>
<comment type="cofactor">
    <cofactor evidence="1">
        <name>(6R)-5,10-methylene-5,6,7,8-tetrahydrofolate</name>
        <dbReference type="ChEBI" id="CHEBI:15636"/>
    </cofactor>
</comment>
<proteinExistence type="inferred from homology"/>
<dbReference type="InterPro" id="IPR002081">
    <property type="entry name" value="Cryptochrome/DNA_photolyase_1"/>
</dbReference>
<dbReference type="InterPro" id="IPR018394">
    <property type="entry name" value="DNA_photolyase_1_CS_C"/>
</dbReference>
<dbReference type="InterPro" id="IPR005101">
    <property type="entry name" value="Cryptochr/Photolyase_FAD-bd"/>
</dbReference>
<evidence type="ECO:0000313" key="8">
    <source>
        <dbReference type="EMBL" id="GLQ05949.1"/>
    </source>
</evidence>
<feature type="domain" description="Photolyase/cryptochrome alpha/beta" evidence="7">
    <location>
        <begin position="3"/>
        <end position="128"/>
    </location>
</feature>
<dbReference type="SUPFAM" id="SSF52425">
    <property type="entry name" value="Cryptochrome/photolyase, N-terminal domain"/>
    <property type="match status" value="1"/>
</dbReference>
<keyword evidence="4 6" id="KW-0274">FAD</keyword>
<sequence>MGKVSIHWFRQDLRLSDNPALSHAVKQGAVLPVYILDDEAAGDWKMGGASRVWLHHSLAALKESLGGHLAVFKGSAEHILTDLVAETGAETLTWTRCYEPWRRERDERIKSRFQDMGLDVLSGNGSLLWEPWTIRKGDGGPYRVFTPFYKKGCLAAPPPREPQPAPDISDFAPMPSSSLEVGALELLPTLPWGEEMMQHWTPGEKGADQALDRFFEVGLSDYSEGRDFPARPATSGLSPYLHFGEMSPNQAWCFSGRAGDFMGCEKDAEHFRRELAWREFSYSQLYFHPDLPTVNLNRKYDVFPWQEDTSLLRQWQKGETGIPLVDAGMRQLWQTGHMHNRVRMVVASFLVKNLLIDWRQGQAWFWDTLVDADLANNAAAWQWVAGSGADAAPYFRIFNPATQGERFDPDGDYIRQYVPELSSLPDKWLSKPWEAPEAVLRQAGVSLGKNYPHPIVDLKASRQRALTAYEQVKAHEVNV</sequence>
<dbReference type="Gene3D" id="1.25.40.80">
    <property type="match status" value="1"/>
</dbReference>
<evidence type="ECO:0000256" key="4">
    <source>
        <dbReference type="ARBA" id="ARBA00022827"/>
    </source>
</evidence>
<dbReference type="InterPro" id="IPR036155">
    <property type="entry name" value="Crypto/Photolyase_N_sf"/>
</dbReference>
<dbReference type="EMBL" id="BSNF01000001">
    <property type="protein sequence ID" value="GLQ05949.1"/>
    <property type="molecule type" value="Genomic_DNA"/>
</dbReference>